<dbReference type="Proteomes" id="UP001611383">
    <property type="component" value="Chromosome"/>
</dbReference>
<proteinExistence type="predicted"/>
<dbReference type="SUPFAM" id="SSF52821">
    <property type="entry name" value="Rhodanese/Cell cycle control phosphatase"/>
    <property type="match status" value="1"/>
</dbReference>
<dbReference type="EMBL" id="CP043494">
    <property type="protein sequence ID" value="WNG51431.1"/>
    <property type="molecule type" value="Genomic_DNA"/>
</dbReference>
<sequence>MRPASPSTEPHFSFVLETPAATPEAARQHFLAKLSVETDPADLKLDLERGRKGFVVVDTRSPEAYARRHIPGALNIPGRTVTAETTASLSKDDVIIVYCWSPGCNGATKAAVRFAALGFRVKELIGGIEYWVKEGFPTEGTLPLGTPVFGMTGEL</sequence>
<evidence type="ECO:0000259" key="1">
    <source>
        <dbReference type="PROSITE" id="PS50206"/>
    </source>
</evidence>
<evidence type="ECO:0000313" key="2">
    <source>
        <dbReference type="EMBL" id="WNG51431.1"/>
    </source>
</evidence>
<reference evidence="2 3" key="1">
    <citation type="submission" date="2019-08" db="EMBL/GenBank/DDBJ databases">
        <title>Archangium and Cystobacter genomes.</title>
        <authorList>
            <person name="Chen I.-C.K."/>
            <person name="Wielgoss S."/>
        </authorList>
    </citation>
    <scope>NUCLEOTIDE SEQUENCE [LARGE SCALE GENOMIC DNA]</scope>
    <source>
        <strain evidence="2 3">Cbm 6</strain>
    </source>
</reference>
<organism evidence="2 3">
    <name type="scientific">Archangium minus</name>
    <dbReference type="NCBI Taxonomy" id="83450"/>
    <lineage>
        <taxon>Bacteria</taxon>
        <taxon>Pseudomonadati</taxon>
        <taxon>Myxococcota</taxon>
        <taxon>Myxococcia</taxon>
        <taxon>Myxococcales</taxon>
        <taxon>Cystobacterineae</taxon>
        <taxon>Archangiaceae</taxon>
        <taxon>Archangium</taxon>
    </lineage>
</organism>
<protein>
    <submittedName>
        <fullName evidence="2">Rhodanese-like domain-containing protein</fullName>
    </submittedName>
</protein>
<dbReference type="PANTHER" id="PTHR43031:SF1">
    <property type="entry name" value="PYRIDINE NUCLEOTIDE-DISULPHIDE OXIDOREDUCTASE"/>
    <property type="match status" value="1"/>
</dbReference>
<dbReference type="Pfam" id="PF00581">
    <property type="entry name" value="Rhodanese"/>
    <property type="match status" value="1"/>
</dbReference>
<keyword evidence="3" id="KW-1185">Reference proteome</keyword>
<dbReference type="CDD" id="cd01521">
    <property type="entry name" value="RHOD_PspE2"/>
    <property type="match status" value="1"/>
</dbReference>
<feature type="domain" description="Rhodanese" evidence="1">
    <location>
        <begin position="50"/>
        <end position="140"/>
    </location>
</feature>
<dbReference type="InterPro" id="IPR001763">
    <property type="entry name" value="Rhodanese-like_dom"/>
</dbReference>
<dbReference type="InterPro" id="IPR001307">
    <property type="entry name" value="Thiosulphate_STrfase_CS"/>
</dbReference>
<evidence type="ECO:0000313" key="3">
    <source>
        <dbReference type="Proteomes" id="UP001611383"/>
    </source>
</evidence>
<dbReference type="InterPro" id="IPR050229">
    <property type="entry name" value="GlpE_sulfurtransferase"/>
</dbReference>
<name>A0ABY9X7Q9_9BACT</name>
<dbReference type="InterPro" id="IPR036873">
    <property type="entry name" value="Rhodanese-like_dom_sf"/>
</dbReference>
<dbReference type="Gene3D" id="3.40.250.10">
    <property type="entry name" value="Rhodanese-like domain"/>
    <property type="match status" value="1"/>
</dbReference>
<accession>A0ABY9X7Q9</accession>
<dbReference type="PROSITE" id="PS50206">
    <property type="entry name" value="RHODANESE_3"/>
    <property type="match status" value="1"/>
</dbReference>
<dbReference type="SMART" id="SM00450">
    <property type="entry name" value="RHOD"/>
    <property type="match status" value="1"/>
</dbReference>
<dbReference type="PROSITE" id="PS00380">
    <property type="entry name" value="RHODANESE_1"/>
    <property type="match status" value="1"/>
</dbReference>
<dbReference type="PANTHER" id="PTHR43031">
    <property type="entry name" value="FAD-DEPENDENT OXIDOREDUCTASE"/>
    <property type="match status" value="1"/>
</dbReference>
<dbReference type="RefSeq" id="WP_395811689.1">
    <property type="nucleotide sequence ID" value="NZ_CP043494.1"/>
</dbReference>
<gene>
    <name evidence="2" type="ORF">F0U60_50370</name>
</gene>